<reference evidence="1" key="1">
    <citation type="journal article" date="2014" name="Front. Microbiol.">
        <title>High frequency of phylogenetically diverse reductive dehalogenase-homologous genes in deep subseafloor sedimentary metagenomes.</title>
        <authorList>
            <person name="Kawai M."/>
            <person name="Futagami T."/>
            <person name="Toyoda A."/>
            <person name="Takaki Y."/>
            <person name="Nishi S."/>
            <person name="Hori S."/>
            <person name="Arai W."/>
            <person name="Tsubouchi T."/>
            <person name="Morono Y."/>
            <person name="Uchiyama I."/>
            <person name="Ito T."/>
            <person name="Fujiyama A."/>
            <person name="Inagaki F."/>
            <person name="Takami H."/>
        </authorList>
    </citation>
    <scope>NUCLEOTIDE SEQUENCE</scope>
    <source>
        <strain evidence="1">Expedition CK06-06</strain>
    </source>
</reference>
<dbReference type="EMBL" id="BART01008511">
    <property type="protein sequence ID" value="GAG54690.1"/>
    <property type="molecule type" value="Genomic_DNA"/>
</dbReference>
<accession>X0YFN7</accession>
<protein>
    <recommendedName>
        <fullName evidence="2">DNA polymerase III beta sliding clamp N-terminal domain-containing protein</fullName>
    </recommendedName>
</protein>
<sequence>MKINSQQLRAAMVCQGVKDVRYYLNGVHIKGNFIEATDGHRA</sequence>
<evidence type="ECO:0000313" key="1">
    <source>
        <dbReference type="EMBL" id="GAG54690.1"/>
    </source>
</evidence>
<name>X0YFN7_9ZZZZ</name>
<feature type="non-terminal residue" evidence="1">
    <location>
        <position position="42"/>
    </location>
</feature>
<dbReference type="AlphaFoldDB" id="X0YFN7"/>
<gene>
    <name evidence="1" type="ORF">S01H4_19126</name>
</gene>
<proteinExistence type="predicted"/>
<evidence type="ECO:0008006" key="2">
    <source>
        <dbReference type="Google" id="ProtNLM"/>
    </source>
</evidence>
<comment type="caution">
    <text evidence="1">The sequence shown here is derived from an EMBL/GenBank/DDBJ whole genome shotgun (WGS) entry which is preliminary data.</text>
</comment>
<organism evidence="1">
    <name type="scientific">marine sediment metagenome</name>
    <dbReference type="NCBI Taxonomy" id="412755"/>
    <lineage>
        <taxon>unclassified sequences</taxon>
        <taxon>metagenomes</taxon>
        <taxon>ecological metagenomes</taxon>
    </lineage>
</organism>